<feature type="domain" description="EamA" evidence="8">
    <location>
        <begin position="34"/>
        <end position="169"/>
    </location>
</feature>
<feature type="transmembrane region" description="Helical" evidence="7">
    <location>
        <begin position="212"/>
        <end position="232"/>
    </location>
</feature>
<proteinExistence type="inferred from homology"/>
<protein>
    <submittedName>
        <fullName evidence="9">EamA family transporter</fullName>
    </submittedName>
</protein>
<evidence type="ECO:0000256" key="3">
    <source>
        <dbReference type="ARBA" id="ARBA00022692"/>
    </source>
</evidence>
<dbReference type="SUPFAM" id="SSF103481">
    <property type="entry name" value="Multidrug resistance efflux transporter EmrE"/>
    <property type="match status" value="2"/>
</dbReference>
<dbReference type="InterPro" id="IPR000620">
    <property type="entry name" value="EamA_dom"/>
</dbReference>
<feature type="compositionally biased region" description="Low complexity" evidence="6">
    <location>
        <begin position="10"/>
        <end position="25"/>
    </location>
</feature>
<accession>A0A246J810</accession>
<keyword evidence="10" id="KW-1185">Reference proteome</keyword>
<evidence type="ECO:0000313" key="10">
    <source>
        <dbReference type="Proteomes" id="UP000197468"/>
    </source>
</evidence>
<dbReference type="InterPro" id="IPR037185">
    <property type="entry name" value="EmrE-like"/>
</dbReference>
<feature type="transmembrane region" description="Helical" evidence="7">
    <location>
        <begin position="36"/>
        <end position="57"/>
    </location>
</feature>
<feature type="region of interest" description="Disordered" evidence="6">
    <location>
        <begin position="1"/>
        <end position="25"/>
    </location>
</feature>
<dbReference type="PANTHER" id="PTHR32322:SF2">
    <property type="entry name" value="EAMA DOMAIN-CONTAINING PROTEIN"/>
    <property type="match status" value="1"/>
</dbReference>
<comment type="similarity">
    <text evidence="2">Belongs to the EamA transporter family.</text>
</comment>
<feature type="transmembrane region" description="Helical" evidence="7">
    <location>
        <begin position="301"/>
        <end position="318"/>
    </location>
</feature>
<feature type="transmembrane region" description="Helical" evidence="7">
    <location>
        <begin position="129"/>
        <end position="146"/>
    </location>
</feature>
<organism evidence="9 10">
    <name type="scientific">Roseateles aquatilis</name>
    <dbReference type="NCBI Taxonomy" id="431061"/>
    <lineage>
        <taxon>Bacteria</taxon>
        <taxon>Pseudomonadati</taxon>
        <taxon>Pseudomonadota</taxon>
        <taxon>Betaproteobacteria</taxon>
        <taxon>Burkholderiales</taxon>
        <taxon>Sphaerotilaceae</taxon>
        <taxon>Roseateles</taxon>
    </lineage>
</organism>
<keyword evidence="3 7" id="KW-0812">Transmembrane</keyword>
<feature type="transmembrane region" description="Helical" evidence="7">
    <location>
        <begin position="63"/>
        <end position="86"/>
    </location>
</feature>
<evidence type="ECO:0000256" key="2">
    <source>
        <dbReference type="ARBA" id="ARBA00007362"/>
    </source>
</evidence>
<feature type="transmembrane region" description="Helical" evidence="7">
    <location>
        <begin position="98"/>
        <end position="123"/>
    </location>
</feature>
<dbReference type="Proteomes" id="UP000197468">
    <property type="component" value="Unassembled WGS sequence"/>
</dbReference>
<dbReference type="GO" id="GO:0016020">
    <property type="term" value="C:membrane"/>
    <property type="evidence" value="ECO:0007669"/>
    <property type="project" value="UniProtKB-SubCell"/>
</dbReference>
<reference evidence="9 10" key="1">
    <citation type="journal article" date="2008" name="Int. J. Syst. Evol. Microbiol.">
        <title>Description of Roseateles aquatilis sp. nov. and Roseateles terrae sp. nov., in the class Betaproteobacteria, and emended description of the genus Roseateles.</title>
        <authorList>
            <person name="Gomila M."/>
            <person name="Bowien B."/>
            <person name="Falsen E."/>
            <person name="Moore E.R."/>
            <person name="Lalucat J."/>
        </authorList>
    </citation>
    <scope>NUCLEOTIDE SEQUENCE [LARGE SCALE GENOMIC DNA]</scope>
    <source>
        <strain evidence="9 10">CCUG 48205</strain>
    </source>
</reference>
<evidence type="ECO:0000256" key="7">
    <source>
        <dbReference type="SAM" id="Phobius"/>
    </source>
</evidence>
<evidence type="ECO:0000256" key="4">
    <source>
        <dbReference type="ARBA" id="ARBA00022989"/>
    </source>
</evidence>
<evidence type="ECO:0000256" key="1">
    <source>
        <dbReference type="ARBA" id="ARBA00004141"/>
    </source>
</evidence>
<feature type="domain" description="EamA" evidence="8">
    <location>
        <begin position="183"/>
        <end position="318"/>
    </location>
</feature>
<feature type="transmembrane region" description="Helical" evidence="7">
    <location>
        <begin position="275"/>
        <end position="295"/>
    </location>
</feature>
<evidence type="ECO:0000256" key="5">
    <source>
        <dbReference type="ARBA" id="ARBA00023136"/>
    </source>
</evidence>
<feature type="transmembrane region" description="Helical" evidence="7">
    <location>
        <begin position="244"/>
        <end position="268"/>
    </location>
</feature>
<dbReference type="AlphaFoldDB" id="A0A246J810"/>
<gene>
    <name evidence="9" type="ORF">CDN99_14955</name>
</gene>
<dbReference type="InterPro" id="IPR050638">
    <property type="entry name" value="AA-Vitamin_Transporters"/>
</dbReference>
<keyword evidence="4 7" id="KW-1133">Transmembrane helix</keyword>
<sequence>MRGRPGFLESAAMSSSSPASRAPSPDVAGRVPLSGLLLAVGGAIGFSGKAIIVKLAYRHGVDAITLLMLRMLLALPLFLALAWWAGRGKPPLSGRERLAVLGLGFSGYYLASFLDFAGLAYVSASFERLILYLNPTIVLLLSWAMFGRRVTGRQALALGVSYAGVLLVFGHELSVQGANVWLGGALVFGSAVAYALYLVYSGEWVKRLGAMRLTGLATTVACGLCIAQFLLTRPVSGLMDLAPAVWWLSVLNATACTFAPVLMVMMAIERMGAGVAAQTGMVGPMSTILMGVLILDEPLSPWVIGGTVLVLGGVWLLARQRR</sequence>
<dbReference type="Pfam" id="PF00892">
    <property type="entry name" value="EamA"/>
    <property type="match status" value="2"/>
</dbReference>
<feature type="transmembrane region" description="Helical" evidence="7">
    <location>
        <begin position="180"/>
        <end position="200"/>
    </location>
</feature>
<name>A0A246J810_9BURK</name>
<evidence type="ECO:0000256" key="6">
    <source>
        <dbReference type="SAM" id="MobiDB-lite"/>
    </source>
</evidence>
<comment type="caution">
    <text evidence="9">The sequence shown here is derived from an EMBL/GenBank/DDBJ whole genome shotgun (WGS) entry which is preliminary data.</text>
</comment>
<evidence type="ECO:0000259" key="8">
    <source>
        <dbReference type="Pfam" id="PF00892"/>
    </source>
</evidence>
<comment type="subcellular location">
    <subcellularLocation>
        <location evidence="1">Membrane</location>
        <topology evidence="1">Multi-pass membrane protein</topology>
    </subcellularLocation>
</comment>
<dbReference type="PANTHER" id="PTHR32322">
    <property type="entry name" value="INNER MEMBRANE TRANSPORTER"/>
    <property type="match status" value="1"/>
</dbReference>
<evidence type="ECO:0000313" key="9">
    <source>
        <dbReference type="EMBL" id="OWQ88777.1"/>
    </source>
</evidence>
<dbReference type="OrthoDB" id="9813617at2"/>
<dbReference type="EMBL" id="NIOF01000006">
    <property type="protein sequence ID" value="OWQ88777.1"/>
    <property type="molecule type" value="Genomic_DNA"/>
</dbReference>
<keyword evidence="5 7" id="KW-0472">Membrane</keyword>